<accession>A0ABD0MYL0</accession>
<dbReference type="EMBL" id="JAMKFB020000031">
    <property type="protein sequence ID" value="KAL0154348.1"/>
    <property type="molecule type" value="Genomic_DNA"/>
</dbReference>
<evidence type="ECO:0000313" key="2">
    <source>
        <dbReference type="Proteomes" id="UP001529510"/>
    </source>
</evidence>
<evidence type="ECO:0000313" key="1">
    <source>
        <dbReference type="EMBL" id="KAL0154348.1"/>
    </source>
</evidence>
<name>A0ABD0MYL0_CIRMR</name>
<dbReference type="AlphaFoldDB" id="A0ABD0MYL0"/>
<proteinExistence type="predicted"/>
<dbReference type="Proteomes" id="UP001529510">
    <property type="component" value="Unassembled WGS sequence"/>
</dbReference>
<reference evidence="1 2" key="1">
    <citation type="submission" date="2024-05" db="EMBL/GenBank/DDBJ databases">
        <title>Genome sequencing and assembly of Indian major carp, Cirrhinus mrigala (Hamilton, 1822).</title>
        <authorList>
            <person name="Mohindra V."/>
            <person name="Chowdhury L.M."/>
            <person name="Lal K."/>
            <person name="Jena J.K."/>
        </authorList>
    </citation>
    <scope>NUCLEOTIDE SEQUENCE [LARGE SCALE GENOMIC DNA]</scope>
    <source>
        <strain evidence="1">CM1030</strain>
        <tissue evidence="1">Blood</tissue>
    </source>
</reference>
<gene>
    <name evidence="1" type="ORF">M9458_050314</name>
</gene>
<protein>
    <submittedName>
        <fullName evidence="1">Uncharacterized protein</fullName>
    </submittedName>
</protein>
<feature type="non-terminal residue" evidence="1">
    <location>
        <position position="1"/>
    </location>
</feature>
<organism evidence="1 2">
    <name type="scientific">Cirrhinus mrigala</name>
    <name type="common">Mrigala</name>
    <dbReference type="NCBI Taxonomy" id="683832"/>
    <lineage>
        <taxon>Eukaryota</taxon>
        <taxon>Metazoa</taxon>
        <taxon>Chordata</taxon>
        <taxon>Craniata</taxon>
        <taxon>Vertebrata</taxon>
        <taxon>Euteleostomi</taxon>
        <taxon>Actinopterygii</taxon>
        <taxon>Neopterygii</taxon>
        <taxon>Teleostei</taxon>
        <taxon>Ostariophysi</taxon>
        <taxon>Cypriniformes</taxon>
        <taxon>Cyprinidae</taxon>
        <taxon>Labeoninae</taxon>
        <taxon>Labeonini</taxon>
        <taxon>Cirrhinus</taxon>
    </lineage>
</organism>
<sequence length="53" mass="5603">QLLLASLEGSHDCEERLIGLSAAVKAGESRAVSLSGLKTPRCSRVKAHSGKRE</sequence>
<keyword evidence="2" id="KW-1185">Reference proteome</keyword>
<feature type="non-terminal residue" evidence="1">
    <location>
        <position position="53"/>
    </location>
</feature>
<comment type="caution">
    <text evidence="1">The sequence shown here is derived from an EMBL/GenBank/DDBJ whole genome shotgun (WGS) entry which is preliminary data.</text>
</comment>